<protein>
    <submittedName>
        <fullName evidence="6">TetR/AcrR family transcriptional regulator</fullName>
    </submittedName>
</protein>
<keyword evidence="7" id="KW-1185">Reference proteome</keyword>
<dbReference type="RefSeq" id="WP_318601315.1">
    <property type="nucleotide sequence ID" value="NZ_JAWSTH010000174.1"/>
</dbReference>
<evidence type="ECO:0000256" key="4">
    <source>
        <dbReference type="PROSITE-ProRule" id="PRU00335"/>
    </source>
</evidence>
<gene>
    <name evidence="6" type="ORF">R7226_30570</name>
</gene>
<evidence type="ECO:0000259" key="5">
    <source>
        <dbReference type="PROSITE" id="PS50977"/>
    </source>
</evidence>
<keyword evidence="1" id="KW-0805">Transcription regulation</keyword>
<dbReference type="PANTHER" id="PTHR30055:SF234">
    <property type="entry name" value="HTH-TYPE TRANSCRIPTIONAL REGULATOR BETI"/>
    <property type="match status" value="1"/>
</dbReference>
<evidence type="ECO:0000313" key="7">
    <source>
        <dbReference type="Proteomes" id="UP001284601"/>
    </source>
</evidence>
<name>A0ABU4HZI4_9ACTN</name>
<dbReference type="SUPFAM" id="SSF48498">
    <property type="entry name" value="Tetracyclin repressor-like, C-terminal domain"/>
    <property type="match status" value="1"/>
</dbReference>
<dbReference type="InterPro" id="IPR009057">
    <property type="entry name" value="Homeodomain-like_sf"/>
</dbReference>
<dbReference type="PROSITE" id="PS50977">
    <property type="entry name" value="HTH_TETR_2"/>
    <property type="match status" value="1"/>
</dbReference>
<dbReference type="PANTHER" id="PTHR30055">
    <property type="entry name" value="HTH-TYPE TRANSCRIPTIONAL REGULATOR RUTR"/>
    <property type="match status" value="1"/>
</dbReference>
<dbReference type="SUPFAM" id="SSF46689">
    <property type="entry name" value="Homeodomain-like"/>
    <property type="match status" value="1"/>
</dbReference>
<dbReference type="Proteomes" id="UP001284601">
    <property type="component" value="Unassembled WGS sequence"/>
</dbReference>
<dbReference type="EMBL" id="JAWSTH010000174">
    <property type="protein sequence ID" value="MDW5598743.1"/>
    <property type="molecule type" value="Genomic_DNA"/>
</dbReference>
<sequence>MPDETQLFDAVARVLARQPGSSMQEIAGAAGISRTTLHRAFGDRETLVERLSRHVLAECERAFDAAGIDDRPVLEAFDRLLDDALALAKGFALLFAEPYVYRVPALVEEIQLQDDRLTRFFERGQTAGAFRPDLPPRWLTYSVGAQLEAIWWTIEDGHVGAREAGRLLRATILGGIAARGSTEPPAGGTWTRP</sequence>
<evidence type="ECO:0000256" key="3">
    <source>
        <dbReference type="ARBA" id="ARBA00023163"/>
    </source>
</evidence>
<feature type="DNA-binding region" description="H-T-H motif" evidence="4">
    <location>
        <begin position="22"/>
        <end position="41"/>
    </location>
</feature>
<evidence type="ECO:0000256" key="1">
    <source>
        <dbReference type="ARBA" id="ARBA00023015"/>
    </source>
</evidence>
<evidence type="ECO:0000313" key="6">
    <source>
        <dbReference type="EMBL" id="MDW5598743.1"/>
    </source>
</evidence>
<keyword evidence="3" id="KW-0804">Transcription</keyword>
<comment type="caution">
    <text evidence="6">The sequence shown here is derived from an EMBL/GenBank/DDBJ whole genome shotgun (WGS) entry which is preliminary data.</text>
</comment>
<keyword evidence="2 4" id="KW-0238">DNA-binding</keyword>
<reference evidence="6 7" key="2">
    <citation type="submission" date="2023-10" db="EMBL/GenBank/DDBJ databases">
        <authorList>
            <person name="Han X.F."/>
        </authorList>
    </citation>
    <scope>NUCLEOTIDE SEQUENCE [LARGE SCALE GENOMIC DNA]</scope>
    <source>
        <strain evidence="6 7">KCTC 39840</strain>
    </source>
</reference>
<feature type="domain" description="HTH tetR-type" evidence="5">
    <location>
        <begin position="1"/>
        <end position="59"/>
    </location>
</feature>
<dbReference type="InterPro" id="IPR001647">
    <property type="entry name" value="HTH_TetR"/>
</dbReference>
<dbReference type="InterPro" id="IPR036271">
    <property type="entry name" value="Tet_transcr_reg_TetR-rel_C_sf"/>
</dbReference>
<organism evidence="6 7">
    <name type="scientific">Conexibacter stalactiti</name>
    <dbReference type="NCBI Taxonomy" id="1940611"/>
    <lineage>
        <taxon>Bacteria</taxon>
        <taxon>Bacillati</taxon>
        <taxon>Actinomycetota</taxon>
        <taxon>Thermoleophilia</taxon>
        <taxon>Solirubrobacterales</taxon>
        <taxon>Conexibacteraceae</taxon>
        <taxon>Conexibacter</taxon>
    </lineage>
</organism>
<reference evidence="7" key="1">
    <citation type="submission" date="2023-07" db="EMBL/GenBank/DDBJ databases">
        <title>Conexibacter stalactiti sp. nov., isolated from stalactites in a lava cave and emended description of the genus Conexibacter.</title>
        <authorList>
            <person name="Lee S.D."/>
        </authorList>
    </citation>
    <scope>NUCLEOTIDE SEQUENCE [LARGE SCALE GENOMIC DNA]</scope>
    <source>
        <strain evidence="7">KCTC 39840</strain>
    </source>
</reference>
<evidence type="ECO:0000256" key="2">
    <source>
        <dbReference type="ARBA" id="ARBA00023125"/>
    </source>
</evidence>
<accession>A0ABU4HZI4</accession>
<dbReference type="Gene3D" id="1.10.357.10">
    <property type="entry name" value="Tetracycline Repressor, domain 2"/>
    <property type="match status" value="1"/>
</dbReference>
<dbReference type="InterPro" id="IPR050109">
    <property type="entry name" value="HTH-type_TetR-like_transc_reg"/>
</dbReference>
<dbReference type="Pfam" id="PF00440">
    <property type="entry name" value="TetR_N"/>
    <property type="match status" value="1"/>
</dbReference>
<proteinExistence type="predicted"/>